<dbReference type="eggNOG" id="KOG1642">
    <property type="taxonomic scope" value="Eukaryota"/>
</dbReference>
<organism evidence="4 5">
    <name type="scientific">Theobroma cacao</name>
    <name type="common">Cacao</name>
    <name type="synonym">Cocoa</name>
    <dbReference type="NCBI Taxonomy" id="3641"/>
    <lineage>
        <taxon>Eukaryota</taxon>
        <taxon>Viridiplantae</taxon>
        <taxon>Streptophyta</taxon>
        <taxon>Embryophyta</taxon>
        <taxon>Tracheophyta</taxon>
        <taxon>Spermatophyta</taxon>
        <taxon>Magnoliopsida</taxon>
        <taxon>eudicotyledons</taxon>
        <taxon>Gunneridae</taxon>
        <taxon>Pentapetalae</taxon>
        <taxon>rosids</taxon>
        <taxon>malvids</taxon>
        <taxon>Malvales</taxon>
        <taxon>Malvaceae</taxon>
        <taxon>Byttnerioideae</taxon>
        <taxon>Theobroma</taxon>
    </lineage>
</organism>
<dbReference type="AlphaFoldDB" id="A0A061GV44"/>
<dbReference type="GO" id="GO:0005576">
    <property type="term" value="C:extracellular region"/>
    <property type="evidence" value="ECO:0000318"/>
    <property type="project" value="GO_Central"/>
</dbReference>
<reference evidence="4 5" key="1">
    <citation type="journal article" date="2013" name="Genome Biol.">
        <title>The genome sequence of the most widely cultivated cacao type and its use to identify candidate genes regulating pod color.</title>
        <authorList>
            <person name="Motamayor J.C."/>
            <person name="Mockaitis K."/>
            <person name="Schmutz J."/>
            <person name="Haiminen N."/>
            <person name="Iii D.L."/>
            <person name="Cornejo O."/>
            <person name="Findley S.D."/>
            <person name="Zheng P."/>
            <person name="Utro F."/>
            <person name="Royaert S."/>
            <person name="Saski C."/>
            <person name="Jenkins J."/>
            <person name="Podicheti R."/>
            <person name="Zhao M."/>
            <person name="Scheffler B.E."/>
            <person name="Stack J.C."/>
            <person name="Feltus F.A."/>
            <person name="Mustiga G.M."/>
            <person name="Amores F."/>
            <person name="Phillips W."/>
            <person name="Marelli J.P."/>
            <person name="May G.D."/>
            <person name="Shapiro H."/>
            <person name="Ma J."/>
            <person name="Bustamante C.D."/>
            <person name="Schnell R.J."/>
            <person name="Main D."/>
            <person name="Gilbert D."/>
            <person name="Parida L."/>
            <person name="Kuhn D.N."/>
        </authorList>
    </citation>
    <scope>NUCLEOTIDE SEQUENCE [LARGE SCALE GENOMIC DNA]</scope>
    <source>
        <strain evidence="5">cv. Matina 1-6</strain>
    </source>
</reference>
<dbReference type="Proteomes" id="UP000026915">
    <property type="component" value="Chromosome 9"/>
</dbReference>
<accession>A0A061GV44</accession>
<name>A0A061GV44_THECC</name>
<dbReference type="GO" id="GO:0003723">
    <property type="term" value="F:RNA binding"/>
    <property type="evidence" value="ECO:0007669"/>
    <property type="project" value="InterPro"/>
</dbReference>
<dbReference type="GO" id="GO:0006401">
    <property type="term" value="P:RNA catabolic process"/>
    <property type="evidence" value="ECO:0000318"/>
    <property type="project" value="GO_Central"/>
</dbReference>
<dbReference type="GO" id="GO:0033897">
    <property type="term" value="F:ribonuclease T2 activity"/>
    <property type="evidence" value="ECO:0007669"/>
    <property type="project" value="InterPro"/>
</dbReference>
<keyword evidence="5" id="KW-1185">Reference proteome</keyword>
<dbReference type="PANTHER" id="PTHR11240">
    <property type="entry name" value="RIBONUCLEASE T2"/>
    <property type="match status" value="1"/>
</dbReference>
<protein>
    <submittedName>
        <fullName evidence="4">Uncharacterized protein</fullName>
    </submittedName>
</protein>
<sequence length="348" mass="39606">MHSFRMADEVVTYLISKTKTCLVENKPQLIVDEKEDSRYRVASIHPHQYGQITLTVCEVHRYNILAGGAVACLSAAITWYLVDPQAFVLYKLHFQPRLLSTSRDTVSTLYFAFYKLSLQWPPSTCTSAPPQGLNCLGLVPGQFTIHSLWPQDAHDKGTPPYNSSNPCTTDTPVSPENLLPYLQPIQETLKQLWPNLRNSESETENQFFWREEWRKHGMCSDYPDKPLDYFNSALNLKNGFDPAFQLTPGASYTVQQVADEVQRQVGAKPEIVCSKNKVDTKKLQLWEIRLCYNKEMPPTTVRDCPKDFSGRCRSLQDSITFPNPPSSSDEMENHLEGIGSEFRASDEK</sequence>
<dbReference type="PANTHER" id="PTHR11240:SF84">
    <property type="entry name" value="RIBONUCLEASE 1-LIKE"/>
    <property type="match status" value="1"/>
</dbReference>
<dbReference type="InterPro" id="IPR036430">
    <property type="entry name" value="RNase_T2-like_sf"/>
</dbReference>
<dbReference type="InterPro" id="IPR001568">
    <property type="entry name" value="RNase_T2-like"/>
</dbReference>
<dbReference type="GO" id="GO:0004521">
    <property type="term" value="F:RNA endonuclease activity"/>
    <property type="evidence" value="ECO:0000318"/>
    <property type="project" value="GO_Central"/>
</dbReference>
<evidence type="ECO:0000256" key="3">
    <source>
        <dbReference type="SAM" id="MobiDB-lite"/>
    </source>
</evidence>
<dbReference type="EMBL" id="CM001887">
    <property type="protein sequence ID" value="EOY33371.1"/>
    <property type="molecule type" value="Genomic_DNA"/>
</dbReference>
<dbReference type="HOGENOM" id="CLU_797902_0_0_1"/>
<feature type="region of interest" description="Disordered" evidence="3">
    <location>
        <begin position="315"/>
        <end position="348"/>
    </location>
</feature>
<dbReference type="SUPFAM" id="SSF55895">
    <property type="entry name" value="Ribonuclease Rh-like"/>
    <property type="match status" value="1"/>
</dbReference>
<gene>
    <name evidence="4" type="ORF">TCM_041352</name>
</gene>
<comment type="similarity">
    <text evidence="1 2">Belongs to the RNase T2 family.</text>
</comment>
<proteinExistence type="inferred from homology"/>
<evidence type="ECO:0000256" key="2">
    <source>
        <dbReference type="RuleBase" id="RU004328"/>
    </source>
</evidence>
<dbReference type="InParanoid" id="A0A061GV44"/>
<evidence type="ECO:0000256" key="1">
    <source>
        <dbReference type="ARBA" id="ARBA00007469"/>
    </source>
</evidence>
<dbReference type="Gene3D" id="3.90.730.10">
    <property type="entry name" value="Ribonuclease T2-like"/>
    <property type="match status" value="1"/>
</dbReference>
<evidence type="ECO:0000313" key="5">
    <source>
        <dbReference type="Proteomes" id="UP000026915"/>
    </source>
</evidence>
<dbReference type="Gramene" id="EOY33371">
    <property type="protein sequence ID" value="EOY33371"/>
    <property type="gene ID" value="TCM_041352"/>
</dbReference>
<evidence type="ECO:0000313" key="4">
    <source>
        <dbReference type="EMBL" id="EOY33371.1"/>
    </source>
</evidence>
<dbReference type="Pfam" id="PF00445">
    <property type="entry name" value="Ribonuclease_T2"/>
    <property type="match status" value="1"/>
</dbReference>